<dbReference type="InterPro" id="IPR013767">
    <property type="entry name" value="PAS_fold"/>
</dbReference>
<dbReference type="InterPro" id="IPR036890">
    <property type="entry name" value="HATPase_C_sf"/>
</dbReference>
<feature type="domain" description="PAS" evidence="10">
    <location>
        <begin position="1257"/>
        <end position="1298"/>
    </location>
</feature>
<dbReference type="InterPro" id="IPR029016">
    <property type="entry name" value="GAF-like_dom_sf"/>
</dbReference>
<keyword evidence="3 6" id="KW-0597">Phosphoprotein</keyword>
<reference evidence="12" key="1">
    <citation type="submission" date="2020-07" db="EMBL/GenBank/DDBJ databases">
        <title>Huge and variable diversity of episymbiotic CPR bacteria and DPANN archaea in groundwater ecosystems.</title>
        <authorList>
            <person name="He C.Y."/>
            <person name="Keren R."/>
            <person name="Whittaker M."/>
            <person name="Farag I.F."/>
            <person name="Doudna J."/>
            <person name="Cate J.H.D."/>
            <person name="Banfield J.F."/>
        </authorList>
    </citation>
    <scope>NUCLEOTIDE SEQUENCE</scope>
    <source>
        <strain evidence="12">NC_groundwater_580_Pr5_B-0.1um_64_19</strain>
    </source>
</reference>
<dbReference type="PANTHER" id="PTHR43304:SF1">
    <property type="entry name" value="PAC DOMAIN-CONTAINING PROTEIN"/>
    <property type="match status" value="1"/>
</dbReference>
<keyword evidence="7" id="KW-0175">Coiled coil</keyword>
<dbReference type="SUPFAM" id="SSF55785">
    <property type="entry name" value="PYP-like sensor domain (PAS domain)"/>
    <property type="match status" value="7"/>
</dbReference>
<dbReference type="SUPFAM" id="SSF52172">
    <property type="entry name" value="CheY-like"/>
    <property type="match status" value="1"/>
</dbReference>
<dbReference type="CDD" id="cd00130">
    <property type="entry name" value="PAS"/>
    <property type="match status" value="7"/>
</dbReference>
<evidence type="ECO:0000256" key="3">
    <source>
        <dbReference type="ARBA" id="ARBA00022553"/>
    </source>
</evidence>
<evidence type="ECO:0000256" key="5">
    <source>
        <dbReference type="ARBA" id="ARBA00022777"/>
    </source>
</evidence>
<feature type="domain" description="PAC" evidence="11">
    <location>
        <begin position="87"/>
        <end position="137"/>
    </location>
</feature>
<dbReference type="Gene3D" id="3.30.450.40">
    <property type="match status" value="3"/>
</dbReference>
<keyword evidence="5" id="KW-0418">Kinase</keyword>
<dbReference type="SUPFAM" id="SSF47384">
    <property type="entry name" value="Homodimeric domain of signal transducing histidine kinase"/>
    <property type="match status" value="1"/>
</dbReference>
<dbReference type="InterPro" id="IPR011006">
    <property type="entry name" value="CheY-like_superfamily"/>
</dbReference>
<evidence type="ECO:0000256" key="1">
    <source>
        <dbReference type="ARBA" id="ARBA00000085"/>
    </source>
</evidence>
<feature type="domain" description="PAS" evidence="10">
    <location>
        <begin position="969"/>
        <end position="1038"/>
    </location>
</feature>
<feature type="domain" description="PAS" evidence="10">
    <location>
        <begin position="424"/>
        <end position="494"/>
    </location>
</feature>
<dbReference type="SUPFAM" id="SSF55874">
    <property type="entry name" value="ATPase domain of HSP90 chaperone/DNA topoisomerase II/histidine kinase"/>
    <property type="match status" value="1"/>
</dbReference>
<dbReference type="CDD" id="cd00082">
    <property type="entry name" value="HisKA"/>
    <property type="match status" value="1"/>
</dbReference>
<dbReference type="PANTHER" id="PTHR43304">
    <property type="entry name" value="PHYTOCHROME-LIKE PROTEIN CPH1"/>
    <property type="match status" value="1"/>
</dbReference>
<evidence type="ECO:0000259" key="8">
    <source>
        <dbReference type="PROSITE" id="PS50109"/>
    </source>
</evidence>
<dbReference type="Pfam" id="PF00072">
    <property type="entry name" value="Response_reg"/>
    <property type="match status" value="1"/>
</dbReference>
<dbReference type="PRINTS" id="PR00344">
    <property type="entry name" value="BCTRLSENSOR"/>
</dbReference>
<feature type="domain" description="PAC" evidence="11">
    <location>
        <begin position="1330"/>
        <end position="1382"/>
    </location>
</feature>
<dbReference type="InterPro" id="IPR005467">
    <property type="entry name" value="His_kinase_dom"/>
</dbReference>
<proteinExistence type="predicted"/>
<dbReference type="Gene3D" id="3.30.565.10">
    <property type="entry name" value="Histidine kinase-like ATPase, C-terminal domain"/>
    <property type="match status" value="1"/>
</dbReference>
<dbReference type="InterPro" id="IPR036097">
    <property type="entry name" value="HisK_dim/P_sf"/>
</dbReference>
<dbReference type="Proteomes" id="UP000779809">
    <property type="component" value="Unassembled WGS sequence"/>
</dbReference>
<sequence>MADQLTAALNVRDAESKFQAVAETAPCAIFIYRQENFIYGNPAAETITGYSLPELYTIRFYDLVHPEFRKFIKERAAARQRGEIETSRYEVRVLPKDGSERWVDLTATLINFDGQPSVLGIAFDITERKQAEQLQQALYRIAEAASSAEDLTAFYASIHKVLAELMYARNCYIAVYDPATDRMTFPYFVDDFDPKPEPRPLGKGLTDYVIRTGKPLLVTPETFKHLHARGEIELVGTFAQDWMGVPLKSGDTTYGALVIQNYEQQQRFGQREQDVLTFVSQQVARAIEHKRNQQALRESEEWHRLAFERNLAGVYRSTIDGRLLDCNLAFARMFGYDSREEMFAHPTQDLFFDAGERQQLIDALLRVGSLTTFEIKLKRKDGSPVWCLENMNIVKSPDERTTVLEGTMVDITERKNAEERLKLSETRYRELIENANDIIYTQGLDGRFLSINKAATRVTGYSAEEANGMEIAKIVAPEYQQLAFERIARKAGGENIDAPYEIDVIAKDGHRVSLEVSTRLAFENGKPVAVQGIARDISARKRAEEALKESEAVLQVQKAYLEQLFESAPEAIVVLDNNGRVIRVNHEFTRTFGFSSAEVSGGSIDDLIVPPEFAAEAAEMSRRVLEGRTAASDTRRLRKDGSRVDVSILGTPINVGGGQVAVYAIYRDITEQKQAERALAQSEQRFRSLVQSSSDVIVVLDPDGTVHYASPSTERQMGALPEMIIGRNVFDFIHPEDSAAATQAFQSAVDDPAEHPAVELRIRHSDTTWRTFECVSNRLLEGDKVTGLIVNARNVTERRQAERLQSALYRIAETASSAQDLDALYEKIHGIVSELMYARNCYIALHDASTGLVSFPYFVDEQDPPPPPRKGRRALTEYVLRSGQPLLATPEMLEELVQRGEVDRVGAPSLDWMGVPLKSGDTTFGVLALQTYEANIRYGGNEKDILTFVSRQIASAIESRRIQDAVRESEAKFRAVAESAATGIYIHNAERFLYVNRASEQISGYSREEFMRMHPFDLVHSEFRDVLQQRAAARLRGEDTPNAYEFKMVTKSGEHRWLDFSAGTVMFGGERAILATAVDITERKRAEALQAALYRIADKTSSVGDLSDLYREIHRIVGELIDAGNFYIALHDAATNTITFPYAVDEIDDFPDPSTPVPAGKGLTEYVLRTGQPILATPDVFHSLLRRHEVQAVGVDSVDWLGVPLKKGNQTFGVLALQSYSDQVRFTEKDKDMLTFVSQHVASAIEHKRNEEALRLSEARYRSQVQSAVYGIYRSSVEDRFLDVNPALVQMLGYSSADELLSVSLAQQVYDDPEDRTRLIREYTNTNKVESEQVRWKKKDGTPITVRLSGRAILGPTGDAEAFEMIAEDVTERHALEEQLRQSQKMEAVGRLAGGVAHDFNNLLTVIKGYSELMLDQLSTADPMRAEVEEIERAADRAASLTRQLLAFSRQQVLAPKVIDLNAVVSNMDKLLKRLLGEDIDLFAVLDQKIGAVRADPGQIEQVIMNLAVNARDAMPKGGKLTVETSNVTLDEGYAREHATVKAGNYVMLAVSDTGVGMDAVTRTHVFEPFFTTKEQGKGTGLGLSTVYGIVKQSGGYIWLYSEVGMGTTFKVYLPRVDAAAETLKPAAASDPHRGHETVLLVEDEDGVRALIRQVLHRSGYTVLPARDGGEALLQCERHEGRIDLLLTDVVLTQISGTELAQRLLQLRPEMRVLYMSGYTDEAIVQHGVLTAESSFLQKPFTNESLARKVRAVLDAPPAAQSAKA</sequence>
<dbReference type="InterPro" id="IPR013656">
    <property type="entry name" value="PAS_4"/>
</dbReference>
<feature type="domain" description="PAC" evidence="11">
    <location>
        <begin position="1042"/>
        <end position="1092"/>
    </location>
</feature>
<dbReference type="InterPro" id="IPR000014">
    <property type="entry name" value="PAS"/>
</dbReference>
<feature type="domain" description="PAS" evidence="10">
    <location>
        <begin position="682"/>
        <end position="752"/>
    </location>
</feature>
<feature type="domain" description="PAS" evidence="10">
    <location>
        <begin position="14"/>
        <end position="74"/>
    </location>
</feature>
<dbReference type="GO" id="GO:0000155">
    <property type="term" value="F:phosphorelay sensor kinase activity"/>
    <property type="evidence" value="ECO:0007669"/>
    <property type="project" value="InterPro"/>
</dbReference>
<dbReference type="InterPro" id="IPR004358">
    <property type="entry name" value="Sig_transdc_His_kin-like_C"/>
</dbReference>
<dbReference type="InterPro" id="IPR001610">
    <property type="entry name" value="PAC"/>
</dbReference>
<dbReference type="SMART" id="SM00387">
    <property type="entry name" value="HATPase_c"/>
    <property type="match status" value="1"/>
</dbReference>
<gene>
    <name evidence="12" type="ORF">HYX28_07260</name>
</gene>
<dbReference type="EC" id="2.7.13.3" evidence="2"/>
<name>A0A932AAB3_9BACT</name>
<feature type="modified residue" description="4-aspartylphosphate" evidence="6">
    <location>
        <position position="1689"/>
    </location>
</feature>
<feature type="domain" description="Histidine kinase" evidence="8">
    <location>
        <begin position="1395"/>
        <end position="1618"/>
    </location>
</feature>
<dbReference type="SMART" id="SM00388">
    <property type="entry name" value="HisKA"/>
    <property type="match status" value="1"/>
</dbReference>
<evidence type="ECO:0000313" key="13">
    <source>
        <dbReference type="Proteomes" id="UP000779809"/>
    </source>
</evidence>
<dbReference type="PROSITE" id="PS50109">
    <property type="entry name" value="HIS_KIN"/>
    <property type="match status" value="1"/>
</dbReference>
<evidence type="ECO:0000256" key="6">
    <source>
        <dbReference type="PROSITE-ProRule" id="PRU00169"/>
    </source>
</evidence>
<accession>A0A932AAB3</accession>
<dbReference type="Gene3D" id="1.10.287.130">
    <property type="match status" value="1"/>
</dbReference>
<dbReference type="SMART" id="SM00065">
    <property type="entry name" value="GAF"/>
    <property type="match status" value="3"/>
</dbReference>
<feature type="domain" description="PAC" evidence="11">
    <location>
        <begin position="371"/>
        <end position="423"/>
    </location>
</feature>
<dbReference type="EMBL" id="JACPNR010000009">
    <property type="protein sequence ID" value="MBI2678564.1"/>
    <property type="molecule type" value="Genomic_DNA"/>
</dbReference>
<dbReference type="Gene3D" id="3.30.450.20">
    <property type="entry name" value="PAS domain"/>
    <property type="match status" value="7"/>
</dbReference>
<dbReference type="GO" id="GO:0006355">
    <property type="term" value="P:regulation of DNA-templated transcription"/>
    <property type="evidence" value="ECO:0007669"/>
    <property type="project" value="InterPro"/>
</dbReference>
<dbReference type="Pfam" id="PF13185">
    <property type="entry name" value="GAF_2"/>
    <property type="match status" value="3"/>
</dbReference>
<dbReference type="InterPro" id="IPR003018">
    <property type="entry name" value="GAF"/>
</dbReference>
<protein>
    <recommendedName>
        <fullName evidence="2">histidine kinase</fullName>
        <ecNumber evidence="2">2.7.13.3</ecNumber>
    </recommendedName>
</protein>
<dbReference type="Pfam" id="PF00989">
    <property type="entry name" value="PAS"/>
    <property type="match status" value="2"/>
</dbReference>
<dbReference type="InterPro" id="IPR003594">
    <property type="entry name" value="HATPase_dom"/>
</dbReference>
<dbReference type="Pfam" id="PF00512">
    <property type="entry name" value="HisKA"/>
    <property type="match status" value="1"/>
</dbReference>
<evidence type="ECO:0000256" key="2">
    <source>
        <dbReference type="ARBA" id="ARBA00012438"/>
    </source>
</evidence>
<dbReference type="Pfam" id="PF13426">
    <property type="entry name" value="PAS_9"/>
    <property type="match status" value="3"/>
</dbReference>
<dbReference type="SUPFAM" id="SSF55781">
    <property type="entry name" value="GAF domain-like"/>
    <property type="match status" value="3"/>
</dbReference>
<dbReference type="InterPro" id="IPR035965">
    <property type="entry name" value="PAS-like_dom_sf"/>
</dbReference>
<comment type="caution">
    <text evidence="12">The sequence shown here is derived from an EMBL/GenBank/DDBJ whole genome shotgun (WGS) entry which is preliminary data.</text>
</comment>
<evidence type="ECO:0000259" key="9">
    <source>
        <dbReference type="PROSITE" id="PS50110"/>
    </source>
</evidence>
<evidence type="ECO:0000259" key="10">
    <source>
        <dbReference type="PROSITE" id="PS50112"/>
    </source>
</evidence>
<comment type="catalytic activity">
    <reaction evidence="1">
        <text>ATP + protein L-histidine = ADP + protein N-phospho-L-histidine.</text>
        <dbReference type="EC" id="2.7.13.3"/>
    </reaction>
</comment>
<feature type="domain" description="PAC" evidence="11">
    <location>
        <begin position="498"/>
        <end position="549"/>
    </location>
</feature>
<feature type="domain" description="PAC" evidence="11">
    <location>
        <begin position="630"/>
        <end position="681"/>
    </location>
</feature>
<feature type="domain" description="Response regulatory" evidence="9">
    <location>
        <begin position="1638"/>
        <end position="1754"/>
    </location>
</feature>
<evidence type="ECO:0000259" key="11">
    <source>
        <dbReference type="PROSITE" id="PS50113"/>
    </source>
</evidence>
<feature type="coiled-coil region" evidence="7">
    <location>
        <begin position="1424"/>
        <end position="1451"/>
    </location>
</feature>
<dbReference type="PROSITE" id="PS50112">
    <property type="entry name" value="PAS"/>
    <property type="match status" value="6"/>
</dbReference>
<dbReference type="NCBIfam" id="TIGR00229">
    <property type="entry name" value="sensory_box"/>
    <property type="match status" value="7"/>
</dbReference>
<evidence type="ECO:0000313" key="12">
    <source>
        <dbReference type="EMBL" id="MBI2678564.1"/>
    </source>
</evidence>
<dbReference type="InterPro" id="IPR001789">
    <property type="entry name" value="Sig_transdc_resp-reg_receiver"/>
</dbReference>
<dbReference type="Gene3D" id="3.40.50.2300">
    <property type="match status" value="1"/>
</dbReference>
<organism evidence="12 13">
    <name type="scientific">Candidatus Korobacter versatilis</name>
    <dbReference type="NCBI Taxonomy" id="658062"/>
    <lineage>
        <taxon>Bacteria</taxon>
        <taxon>Pseudomonadati</taxon>
        <taxon>Acidobacteriota</taxon>
        <taxon>Terriglobia</taxon>
        <taxon>Terriglobales</taxon>
        <taxon>Candidatus Korobacteraceae</taxon>
        <taxon>Candidatus Korobacter</taxon>
    </lineage>
</organism>
<dbReference type="PROSITE" id="PS50110">
    <property type="entry name" value="RESPONSE_REGULATORY"/>
    <property type="match status" value="1"/>
</dbReference>
<dbReference type="InterPro" id="IPR003661">
    <property type="entry name" value="HisK_dim/P_dom"/>
</dbReference>
<evidence type="ECO:0000256" key="4">
    <source>
        <dbReference type="ARBA" id="ARBA00022679"/>
    </source>
</evidence>
<dbReference type="InterPro" id="IPR052162">
    <property type="entry name" value="Sensor_kinase/Photoreceptor"/>
</dbReference>
<dbReference type="Pfam" id="PF02518">
    <property type="entry name" value="HATPase_c"/>
    <property type="match status" value="1"/>
</dbReference>
<dbReference type="PROSITE" id="PS50113">
    <property type="entry name" value="PAC"/>
    <property type="match status" value="6"/>
</dbReference>
<dbReference type="InterPro" id="IPR000700">
    <property type="entry name" value="PAS-assoc_C"/>
</dbReference>
<dbReference type="SMART" id="SM00091">
    <property type="entry name" value="PAS"/>
    <property type="match status" value="7"/>
</dbReference>
<dbReference type="SMART" id="SM00086">
    <property type="entry name" value="PAC"/>
    <property type="match status" value="7"/>
</dbReference>
<dbReference type="SMART" id="SM00448">
    <property type="entry name" value="REC"/>
    <property type="match status" value="1"/>
</dbReference>
<feature type="domain" description="PAS" evidence="10">
    <location>
        <begin position="557"/>
        <end position="628"/>
    </location>
</feature>
<dbReference type="Pfam" id="PF08448">
    <property type="entry name" value="PAS_4"/>
    <property type="match status" value="2"/>
</dbReference>
<keyword evidence="4" id="KW-0808">Transferase</keyword>
<evidence type="ECO:0000256" key="7">
    <source>
        <dbReference type="SAM" id="Coils"/>
    </source>
</evidence>